<sequence>MSTKPHSSVDGGWFKSTYSNGSGGECVETILLAPGMAVRDSKHPQGPRLTFAAPSWGVFVAAVQADRMRAA</sequence>
<feature type="domain" description="DUF397" evidence="1">
    <location>
        <begin position="12"/>
        <end position="64"/>
    </location>
</feature>
<dbReference type="InterPro" id="IPR007278">
    <property type="entry name" value="DUF397"/>
</dbReference>
<organism evidence="2">
    <name type="scientific">Streptomyces sp. NBC_00060</name>
    <dbReference type="NCBI Taxonomy" id="2975636"/>
    <lineage>
        <taxon>Bacteria</taxon>
        <taxon>Bacillati</taxon>
        <taxon>Actinomycetota</taxon>
        <taxon>Actinomycetes</taxon>
        <taxon>Kitasatosporales</taxon>
        <taxon>Streptomycetaceae</taxon>
        <taxon>Streptomyces</taxon>
    </lineage>
</organism>
<evidence type="ECO:0000313" key="2">
    <source>
        <dbReference type="EMBL" id="WTU42207.1"/>
    </source>
</evidence>
<dbReference type="Pfam" id="PF04149">
    <property type="entry name" value="DUF397"/>
    <property type="match status" value="1"/>
</dbReference>
<name>A0AAU2H4I3_9ACTN</name>
<reference evidence="2" key="1">
    <citation type="submission" date="2022-10" db="EMBL/GenBank/DDBJ databases">
        <title>The complete genomes of actinobacterial strains from the NBC collection.</title>
        <authorList>
            <person name="Joergensen T.S."/>
            <person name="Alvarez Arevalo M."/>
            <person name="Sterndorff E.B."/>
            <person name="Faurdal D."/>
            <person name="Vuksanovic O."/>
            <person name="Mourched A.-S."/>
            <person name="Charusanti P."/>
            <person name="Shaw S."/>
            <person name="Blin K."/>
            <person name="Weber T."/>
        </authorList>
    </citation>
    <scope>NUCLEOTIDE SEQUENCE</scope>
    <source>
        <strain evidence="2">NBC_00060</strain>
    </source>
</reference>
<proteinExistence type="predicted"/>
<accession>A0AAU2H4I3</accession>
<evidence type="ECO:0000259" key="1">
    <source>
        <dbReference type="Pfam" id="PF04149"/>
    </source>
</evidence>
<dbReference type="AlphaFoldDB" id="A0AAU2H4I3"/>
<gene>
    <name evidence="2" type="ORF">OHV25_22835</name>
</gene>
<dbReference type="EMBL" id="CP108253">
    <property type="protein sequence ID" value="WTU42207.1"/>
    <property type="molecule type" value="Genomic_DNA"/>
</dbReference>
<protein>
    <submittedName>
        <fullName evidence="2">DUF397 domain-containing protein</fullName>
    </submittedName>
</protein>